<evidence type="ECO:0000256" key="9">
    <source>
        <dbReference type="ARBA" id="ARBA00023157"/>
    </source>
</evidence>
<evidence type="ECO:0000313" key="19">
    <source>
        <dbReference type="EMBL" id="KAK1630714.1"/>
    </source>
</evidence>
<dbReference type="InterPro" id="IPR018467">
    <property type="entry name" value="CCT_CS"/>
</dbReference>
<feature type="region of interest" description="Disordered" evidence="16">
    <location>
        <begin position="416"/>
        <end position="435"/>
    </location>
</feature>
<keyword evidence="15" id="KW-0175">Coiled coil</keyword>
<evidence type="ECO:0000256" key="16">
    <source>
        <dbReference type="SAM" id="MobiDB-lite"/>
    </source>
</evidence>
<dbReference type="InterPro" id="IPR010399">
    <property type="entry name" value="Tify_dom"/>
</dbReference>
<dbReference type="PANTHER" id="PTHR45883:SF7">
    <property type="entry name" value="TPR REPEAT-CONTAINING THIOREDOXIN TDX"/>
    <property type="match status" value="1"/>
</dbReference>
<dbReference type="Pfam" id="PF09425">
    <property type="entry name" value="Jas_motif"/>
    <property type="match status" value="1"/>
</dbReference>
<dbReference type="PANTHER" id="PTHR45883">
    <property type="entry name" value="HSC70-INTERACTING PROTEIN"/>
    <property type="match status" value="1"/>
</dbReference>
<dbReference type="InterPro" id="IPR017937">
    <property type="entry name" value="Thioredoxin_CS"/>
</dbReference>
<dbReference type="Pfam" id="PF06200">
    <property type="entry name" value="tify"/>
    <property type="match status" value="1"/>
</dbReference>
<keyword evidence="2" id="KW-0813">Transport</keyword>
<feature type="region of interest" description="Disordered" evidence="16">
    <location>
        <begin position="474"/>
        <end position="494"/>
    </location>
</feature>
<keyword evidence="11" id="KW-0676">Redox-active center</keyword>
<feature type="region of interest" description="Disordered" evidence="16">
    <location>
        <begin position="326"/>
        <end position="376"/>
    </location>
</feature>
<dbReference type="GO" id="GO:0030544">
    <property type="term" value="F:Hsp70 protein binding"/>
    <property type="evidence" value="ECO:0007669"/>
    <property type="project" value="TreeGrafter"/>
</dbReference>
<evidence type="ECO:0000256" key="14">
    <source>
        <dbReference type="PROSITE-ProRule" id="PRU00339"/>
    </source>
</evidence>
<feature type="coiled-coil region" evidence="15">
    <location>
        <begin position="655"/>
        <end position="682"/>
    </location>
</feature>
<evidence type="ECO:0000256" key="12">
    <source>
        <dbReference type="ARBA" id="ARBA00074081"/>
    </source>
</evidence>
<dbReference type="Pfam" id="PF00085">
    <property type="entry name" value="Thioredoxin"/>
    <property type="match status" value="1"/>
</dbReference>
<dbReference type="FunFam" id="3.40.30.10:FF:000240">
    <property type="entry name" value="TPR repeat-containing thioredoxin TDX"/>
    <property type="match status" value="1"/>
</dbReference>
<dbReference type="Gene3D" id="3.40.30.10">
    <property type="entry name" value="Glutaredoxin"/>
    <property type="match status" value="1"/>
</dbReference>
<accession>A0AAD8RT79</accession>
<proteinExistence type="inferred from homology"/>
<dbReference type="SMART" id="SM00028">
    <property type="entry name" value="TPR"/>
    <property type="match status" value="3"/>
</dbReference>
<dbReference type="GO" id="GO:0016667">
    <property type="term" value="F:oxidoreductase activity, acting on a sulfur group of donors"/>
    <property type="evidence" value="ECO:0007669"/>
    <property type="project" value="UniProtKB-ARBA"/>
</dbReference>
<dbReference type="FunFam" id="1.25.40.10:FF:000112">
    <property type="entry name" value="FAM10 family protein"/>
    <property type="match status" value="1"/>
</dbReference>
<keyword evidence="8" id="KW-0805">Transcription regulation</keyword>
<evidence type="ECO:0000256" key="4">
    <source>
        <dbReference type="ARBA" id="ARBA00022803"/>
    </source>
</evidence>
<evidence type="ECO:0000256" key="1">
    <source>
        <dbReference type="ARBA" id="ARBA00008987"/>
    </source>
</evidence>
<feature type="compositionally biased region" description="Polar residues" evidence="16">
    <location>
        <begin position="426"/>
        <end position="435"/>
    </location>
</feature>
<evidence type="ECO:0000256" key="2">
    <source>
        <dbReference type="ARBA" id="ARBA00022448"/>
    </source>
</evidence>
<dbReference type="PROSITE" id="PS51320">
    <property type="entry name" value="TIFY"/>
    <property type="match status" value="1"/>
</dbReference>
<gene>
    <name evidence="19" type="ORF">QYE76_005029</name>
</gene>
<dbReference type="InterPro" id="IPR011990">
    <property type="entry name" value="TPR-like_helical_dom_sf"/>
</dbReference>
<dbReference type="InterPro" id="IPR013766">
    <property type="entry name" value="Thioredoxin_domain"/>
</dbReference>
<evidence type="ECO:0000259" key="18">
    <source>
        <dbReference type="PROSITE" id="PS51352"/>
    </source>
</evidence>
<keyword evidence="5" id="KW-1184">Jasmonic acid signaling pathway</keyword>
<dbReference type="EMBL" id="JAUUTY010000005">
    <property type="protein sequence ID" value="KAK1630714.1"/>
    <property type="molecule type" value="Genomic_DNA"/>
</dbReference>
<dbReference type="PROSITE" id="PS50005">
    <property type="entry name" value="TPR"/>
    <property type="match status" value="1"/>
</dbReference>
<feature type="region of interest" description="Disordered" evidence="16">
    <location>
        <begin position="515"/>
        <end position="535"/>
    </location>
</feature>
<evidence type="ECO:0000256" key="8">
    <source>
        <dbReference type="ARBA" id="ARBA00023015"/>
    </source>
</evidence>
<dbReference type="Gene3D" id="1.25.40.10">
    <property type="entry name" value="Tetratricopeptide repeat domain"/>
    <property type="match status" value="1"/>
</dbReference>
<keyword evidence="9" id="KW-1015">Disulfide bond</keyword>
<name>A0AAD8RT79_LOLMU</name>
<keyword evidence="6" id="KW-0832">Ubl conjugation</keyword>
<dbReference type="CDD" id="cd02947">
    <property type="entry name" value="TRX_family"/>
    <property type="match status" value="1"/>
</dbReference>
<comment type="similarity">
    <text evidence="1">Belongs to the thioredoxin family.</text>
</comment>
<dbReference type="SUPFAM" id="SSF52833">
    <property type="entry name" value="Thioredoxin-like"/>
    <property type="match status" value="1"/>
</dbReference>
<evidence type="ECO:0000256" key="11">
    <source>
        <dbReference type="ARBA" id="ARBA00023284"/>
    </source>
</evidence>
<organism evidence="19 20">
    <name type="scientific">Lolium multiflorum</name>
    <name type="common">Italian ryegrass</name>
    <name type="synonym">Lolium perenne subsp. multiflorum</name>
    <dbReference type="NCBI Taxonomy" id="4521"/>
    <lineage>
        <taxon>Eukaryota</taxon>
        <taxon>Viridiplantae</taxon>
        <taxon>Streptophyta</taxon>
        <taxon>Embryophyta</taxon>
        <taxon>Tracheophyta</taxon>
        <taxon>Spermatophyta</taxon>
        <taxon>Magnoliopsida</taxon>
        <taxon>Liliopsida</taxon>
        <taxon>Poales</taxon>
        <taxon>Poaceae</taxon>
        <taxon>BOP clade</taxon>
        <taxon>Pooideae</taxon>
        <taxon>Poodae</taxon>
        <taxon>Poeae</taxon>
        <taxon>Poeae Chloroplast Group 2 (Poeae type)</taxon>
        <taxon>Loliodinae</taxon>
        <taxon>Loliinae</taxon>
        <taxon>Lolium</taxon>
    </lineage>
</organism>
<evidence type="ECO:0000256" key="5">
    <source>
        <dbReference type="ARBA" id="ARBA00022819"/>
    </source>
</evidence>
<sequence>MERDFMGAAGHQRADEDDGGRKETAYFGAGGPPPMDWSFATRADAGAAPGVMSFRSAPRADQGQPQFSAAQKQQAARALTHQRSFGAESHGSPQYTAAMRDAYGGPASQQQLQQQQRQQHHHHQQHAATNGARVIPGSSPNNPMFKVQSSPSLPNGGGAAGGTFKQPPFAVNGTAAVAPSRVGVYARNMPKPKMAQLTIFYAGSVNVFNNVSPEKAQELMMLASRGSLPSAPAAVTRSLETSFFAPAKVAAPEVSHSQEANLFAPAKFAAPEVSLTKQMLPQQRFSPPASGVSRPISSVSQASCLPKSASSSNIDSAVPKCPTQFVMPLASQPPSTRPSSGQPVAPPTSQHQPARPVTLSSSGQPVMPLASQPPPTRPVTLAAATVAAIMPRAVPQARKASLARFLEKRKERVTTVSPYPSAKSPIESSDTVGSSIENNKSSCTGIAMSSSHDKVVAPARNCSVRRHLVSSYPHRLGSRKDRQKAAEGMAKAGDSSFNDEIMESDVELEGEVVEPDNDLPQKMGDPSVEVSEEKRDKAQLYKKKGVDALSEGKLNEAIEHLTEAILLNPTSAILYATRAGVFMKMKKPNAAIRDADVALQINPDSAKGYKSRGMAKAMLGKWEDAAHDLHVAAKLDFDEEISAELKKVEPNVHKIEEHKKKYERLRKERDMKKADAERKRKHAEEVSAASAVLKDGDVITIHSSNEFEAKIKAASSLSRLVILYFTATWCGPCRFMGPVYKSLAEKHRNIVFLKVDIDELGNVAHRWNVTSVPTFSFVINGKEIDKVVGADKTGLERKLAQYGSA</sequence>
<feature type="compositionally biased region" description="Polar residues" evidence="16">
    <location>
        <begin position="138"/>
        <end position="153"/>
    </location>
</feature>
<dbReference type="GO" id="GO:0000118">
    <property type="term" value="C:histone deacetylase complex"/>
    <property type="evidence" value="ECO:0007669"/>
    <property type="project" value="TreeGrafter"/>
</dbReference>
<feature type="compositionally biased region" description="Polar residues" evidence="16">
    <location>
        <begin position="332"/>
        <end position="364"/>
    </location>
</feature>
<evidence type="ECO:0000256" key="15">
    <source>
        <dbReference type="SAM" id="Coils"/>
    </source>
</evidence>
<dbReference type="InterPro" id="IPR036249">
    <property type="entry name" value="Thioredoxin-like_sf"/>
</dbReference>
<reference evidence="19" key="1">
    <citation type="submission" date="2023-07" db="EMBL/GenBank/DDBJ databases">
        <title>A chromosome-level genome assembly of Lolium multiflorum.</title>
        <authorList>
            <person name="Chen Y."/>
            <person name="Copetti D."/>
            <person name="Kolliker R."/>
            <person name="Studer B."/>
        </authorList>
    </citation>
    <scope>NUCLEOTIDE SEQUENCE</scope>
    <source>
        <strain evidence="19">02402/16</strain>
        <tissue evidence="19">Leaf</tissue>
    </source>
</reference>
<dbReference type="AlphaFoldDB" id="A0AAD8RT79"/>
<dbReference type="Proteomes" id="UP001231189">
    <property type="component" value="Unassembled WGS sequence"/>
</dbReference>
<keyword evidence="3" id="KW-0677">Repeat</keyword>
<evidence type="ECO:0000256" key="13">
    <source>
        <dbReference type="ARBA" id="ARBA00076793"/>
    </source>
</evidence>
<protein>
    <recommendedName>
        <fullName evidence="12">TPR repeat-containing thioredoxin TDX</fullName>
    </recommendedName>
    <alternativeName>
        <fullName evidence="13">Tetratricoredoxin</fullName>
    </alternativeName>
</protein>
<feature type="compositionally biased region" description="Polar residues" evidence="16">
    <location>
        <begin position="63"/>
        <end position="74"/>
    </location>
</feature>
<dbReference type="InterPro" id="IPR019734">
    <property type="entry name" value="TPR_rpt"/>
</dbReference>
<feature type="domain" description="Thioredoxin" evidence="18">
    <location>
        <begin position="677"/>
        <end position="804"/>
    </location>
</feature>
<dbReference type="SUPFAM" id="SSF48452">
    <property type="entry name" value="TPR-like"/>
    <property type="match status" value="1"/>
</dbReference>
<evidence type="ECO:0000256" key="6">
    <source>
        <dbReference type="ARBA" id="ARBA00022843"/>
    </source>
</evidence>
<dbReference type="GO" id="GO:0006950">
    <property type="term" value="P:response to stress"/>
    <property type="evidence" value="ECO:0007669"/>
    <property type="project" value="UniProtKB-ARBA"/>
</dbReference>
<keyword evidence="20" id="KW-1185">Reference proteome</keyword>
<evidence type="ECO:0000256" key="3">
    <source>
        <dbReference type="ARBA" id="ARBA00022737"/>
    </source>
</evidence>
<evidence type="ECO:0000259" key="17">
    <source>
        <dbReference type="PROSITE" id="PS51320"/>
    </source>
</evidence>
<dbReference type="SMART" id="SM00979">
    <property type="entry name" value="TIFY"/>
    <property type="match status" value="1"/>
</dbReference>
<feature type="region of interest" description="Disordered" evidence="16">
    <location>
        <begin position="1"/>
        <end position="165"/>
    </location>
</feature>
<evidence type="ECO:0000256" key="10">
    <source>
        <dbReference type="ARBA" id="ARBA00023163"/>
    </source>
</evidence>
<keyword evidence="4 14" id="KW-0802">TPR repeat</keyword>
<feature type="repeat" description="TPR" evidence="14">
    <location>
        <begin position="538"/>
        <end position="571"/>
    </location>
</feature>
<dbReference type="PROSITE" id="PS51352">
    <property type="entry name" value="THIOREDOXIN_2"/>
    <property type="match status" value="1"/>
</dbReference>
<feature type="domain" description="Tify" evidence="17">
    <location>
        <begin position="190"/>
        <end position="225"/>
    </location>
</feature>
<keyword evidence="7" id="KW-0249">Electron transport</keyword>
<dbReference type="PROSITE" id="PS00194">
    <property type="entry name" value="THIOREDOXIN_1"/>
    <property type="match status" value="1"/>
</dbReference>
<evidence type="ECO:0000256" key="7">
    <source>
        <dbReference type="ARBA" id="ARBA00022982"/>
    </source>
</evidence>
<keyword evidence="10" id="KW-0804">Transcription</keyword>
<evidence type="ECO:0000313" key="20">
    <source>
        <dbReference type="Proteomes" id="UP001231189"/>
    </source>
</evidence>
<comment type="caution">
    <text evidence="19">The sequence shown here is derived from an EMBL/GenBank/DDBJ whole genome shotgun (WGS) entry which is preliminary data.</text>
</comment>